<keyword evidence="1" id="KW-0732">Signal</keyword>
<dbReference type="AlphaFoldDB" id="A0A7W5FWR9"/>
<name>A0A7W5FWR9_9BURK</name>
<proteinExistence type="predicted"/>
<sequence length="467" mass="50810">MAAAGVLCGALAPAVTQAGDLNAAVEQMYQDLGAIGNYTAPGAFRGQVYNTYTGGSIIMRTQNRTYQLMAVEFPSMKAGCGGIDAFGGSFSHISAAEFKNMLRNITAALPGVAFQLALESVSPLLGGVTKWTKNIESMMTNANIGTCNAAKSLVGSAMEATGVSTDKACEDLAVMLGLESDYAAAKVRCQSNKPGVLSTARNSADPKIRNKAPFVGNITWKALKLAGTQLDDQERELIMSIVGTVIFYEGTRDPNPVAPTLTSIGRLLYGTSAAPGGKVKQDMLRCNNYTDCDVVTVDTNYLHTPFVTKVEGLMRSITEKMQWRVPIPNNSPEIGFVNQTSEPVYRMLSLGTAMPSMDVSDQLIARFRELIAADYAQVLLEKNLRLGMYVLDKDYALDVKQSVRTKELRQRAQEMLTQLAQEKSLLYQRSGHIESVTSTLEALQRELRSSMPQYMLDLLGRRAAYLR</sequence>
<gene>
    <name evidence="2" type="ORF">FHS03_005261</name>
</gene>
<dbReference type="InterPro" id="IPR010927">
    <property type="entry name" value="T4SS_TraH"/>
</dbReference>
<evidence type="ECO:0000256" key="1">
    <source>
        <dbReference type="SAM" id="SignalP"/>
    </source>
</evidence>
<feature type="chain" id="PRO_5030908702" evidence="1">
    <location>
        <begin position="19"/>
        <end position="467"/>
    </location>
</feature>
<dbReference type="Proteomes" id="UP000541535">
    <property type="component" value="Unassembled WGS sequence"/>
</dbReference>
<evidence type="ECO:0000313" key="2">
    <source>
        <dbReference type="EMBL" id="MBB3122164.1"/>
    </source>
</evidence>
<feature type="signal peptide" evidence="1">
    <location>
        <begin position="1"/>
        <end position="18"/>
    </location>
</feature>
<organism evidence="2 3">
    <name type="scientific">Pseudoduganella violacea</name>
    <dbReference type="NCBI Taxonomy" id="1715466"/>
    <lineage>
        <taxon>Bacteria</taxon>
        <taxon>Pseudomonadati</taxon>
        <taxon>Pseudomonadota</taxon>
        <taxon>Betaproteobacteria</taxon>
        <taxon>Burkholderiales</taxon>
        <taxon>Oxalobacteraceae</taxon>
        <taxon>Telluria group</taxon>
        <taxon>Pseudoduganella</taxon>
    </lineage>
</organism>
<evidence type="ECO:0000313" key="3">
    <source>
        <dbReference type="Proteomes" id="UP000541535"/>
    </source>
</evidence>
<dbReference type="EMBL" id="JACHXD010000025">
    <property type="protein sequence ID" value="MBB3122164.1"/>
    <property type="molecule type" value="Genomic_DNA"/>
</dbReference>
<keyword evidence="3" id="KW-1185">Reference proteome</keyword>
<accession>A0A7W5FWR9</accession>
<reference evidence="2 3" key="1">
    <citation type="submission" date="2020-08" db="EMBL/GenBank/DDBJ databases">
        <title>Genomic Encyclopedia of Type Strains, Phase III (KMG-III): the genomes of soil and plant-associated and newly described type strains.</title>
        <authorList>
            <person name="Whitman W."/>
        </authorList>
    </citation>
    <scope>NUCLEOTIDE SEQUENCE [LARGE SCALE GENOMIC DNA]</scope>
    <source>
        <strain evidence="2 3">CECT 8897</strain>
    </source>
</reference>
<comment type="caution">
    <text evidence="2">The sequence shown here is derived from an EMBL/GenBank/DDBJ whole genome shotgun (WGS) entry which is preliminary data.</text>
</comment>
<protein>
    <submittedName>
        <fullName evidence="2">Conjugative transfer pilus assembly protein TraH</fullName>
    </submittedName>
</protein>
<dbReference type="Pfam" id="PF06122">
    <property type="entry name" value="TraH"/>
    <property type="match status" value="1"/>
</dbReference>